<feature type="domain" description="TFIID subunit TAF5 NTD2" evidence="3">
    <location>
        <begin position="59"/>
        <end position="173"/>
    </location>
</feature>
<sequence>GTPGDGANNGQPQVVPPDILHSMLGFLRKYGYNETEETLARESAMRSSGPASNQLPSNEAVAAEFATLLTHVDASFDFYQAEFSLLIFPVFAHSYLKLLLDGQQNLALSFMDKYGLRVPAPYEEEVKTLASLTNPNQALAHPIVHNLMKRKYIVKICKSSMKQLEPLLNRLPSITNIIKERVDIEINEVVSKERSTIDWQMGAITGQTGKYERRHKMYHGMMKEECIYALDRRKSRQKEDAKRRELNAPVGDRVPLPPLSEYLRQERMRAMKDSHKMCVIGQDQPPRCMFLHTLNGHGGVSSCDISDDSSYLALGIR</sequence>
<protein>
    <recommendedName>
        <fullName evidence="3">TFIID subunit TAF5 NTD2 domain-containing protein</fullName>
    </recommendedName>
</protein>
<dbReference type="Gene3D" id="1.25.40.500">
    <property type="entry name" value="TFIID subunit TAF5, NTD2 domain"/>
    <property type="match status" value="1"/>
</dbReference>
<accession>A0AAN5CZ71</accession>
<evidence type="ECO:0000313" key="4">
    <source>
        <dbReference type="EMBL" id="GMR53441.1"/>
    </source>
</evidence>
<feature type="non-terminal residue" evidence="4">
    <location>
        <position position="1"/>
    </location>
</feature>
<dbReference type="AlphaFoldDB" id="A0AAN5CZ71"/>
<dbReference type="Pfam" id="PF04494">
    <property type="entry name" value="TFIID_NTD2"/>
    <property type="match status" value="1"/>
</dbReference>
<organism evidence="4 5">
    <name type="scientific">Pristionchus mayeri</name>
    <dbReference type="NCBI Taxonomy" id="1317129"/>
    <lineage>
        <taxon>Eukaryota</taxon>
        <taxon>Metazoa</taxon>
        <taxon>Ecdysozoa</taxon>
        <taxon>Nematoda</taxon>
        <taxon>Chromadorea</taxon>
        <taxon>Rhabditida</taxon>
        <taxon>Rhabditina</taxon>
        <taxon>Diplogasteromorpha</taxon>
        <taxon>Diplogasteroidea</taxon>
        <taxon>Neodiplogasteridae</taxon>
        <taxon>Pristionchus</taxon>
    </lineage>
</organism>
<dbReference type="GO" id="GO:0016251">
    <property type="term" value="F:RNA polymerase II general transcription initiation factor activity"/>
    <property type="evidence" value="ECO:0007669"/>
    <property type="project" value="TreeGrafter"/>
</dbReference>
<dbReference type="SUPFAM" id="SSF160897">
    <property type="entry name" value="Taf5 N-terminal domain-like"/>
    <property type="match status" value="1"/>
</dbReference>
<evidence type="ECO:0000256" key="1">
    <source>
        <dbReference type="ARBA" id="ARBA00004123"/>
    </source>
</evidence>
<name>A0AAN5CZ71_9BILA</name>
<dbReference type="PANTHER" id="PTHR19879">
    <property type="entry name" value="TRANSCRIPTION INITIATION FACTOR TFIID"/>
    <property type="match status" value="1"/>
</dbReference>
<evidence type="ECO:0000256" key="2">
    <source>
        <dbReference type="ARBA" id="ARBA00023242"/>
    </source>
</evidence>
<dbReference type="InterPro" id="IPR037264">
    <property type="entry name" value="TFIID_NTD2_sf"/>
</dbReference>
<evidence type="ECO:0000259" key="3">
    <source>
        <dbReference type="Pfam" id="PF04494"/>
    </source>
</evidence>
<evidence type="ECO:0000313" key="5">
    <source>
        <dbReference type="Proteomes" id="UP001328107"/>
    </source>
</evidence>
<dbReference type="CDD" id="cd08044">
    <property type="entry name" value="TAF5_NTD2"/>
    <property type="match status" value="1"/>
</dbReference>
<dbReference type="GO" id="GO:0005669">
    <property type="term" value="C:transcription factor TFIID complex"/>
    <property type="evidence" value="ECO:0007669"/>
    <property type="project" value="TreeGrafter"/>
</dbReference>
<comment type="caution">
    <text evidence="4">The sequence shown here is derived from an EMBL/GenBank/DDBJ whole genome shotgun (WGS) entry which is preliminary data.</text>
</comment>
<reference evidence="5" key="1">
    <citation type="submission" date="2022-10" db="EMBL/GenBank/DDBJ databases">
        <title>Genome assembly of Pristionchus species.</title>
        <authorList>
            <person name="Yoshida K."/>
            <person name="Sommer R.J."/>
        </authorList>
    </citation>
    <scope>NUCLEOTIDE SEQUENCE [LARGE SCALE GENOMIC DNA]</scope>
    <source>
        <strain evidence="5">RS5460</strain>
    </source>
</reference>
<comment type="subcellular location">
    <subcellularLocation>
        <location evidence="1">Nucleus</location>
    </subcellularLocation>
</comment>
<gene>
    <name evidence="4" type="ORF">PMAYCL1PPCAC_23635</name>
</gene>
<proteinExistence type="predicted"/>
<keyword evidence="5" id="KW-1185">Reference proteome</keyword>
<dbReference type="Proteomes" id="UP001328107">
    <property type="component" value="Unassembled WGS sequence"/>
</dbReference>
<dbReference type="PROSITE" id="PS50896">
    <property type="entry name" value="LISH"/>
    <property type="match status" value="1"/>
</dbReference>
<dbReference type="InterPro" id="IPR007582">
    <property type="entry name" value="TFIID_NTD2"/>
</dbReference>
<dbReference type="PANTHER" id="PTHR19879:SF1">
    <property type="entry name" value="CANNONBALL-RELATED"/>
    <property type="match status" value="1"/>
</dbReference>
<dbReference type="EMBL" id="BTRK01000005">
    <property type="protein sequence ID" value="GMR53441.1"/>
    <property type="molecule type" value="Genomic_DNA"/>
</dbReference>
<dbReference type="GO" id="GO:0006367">
    <property type="term" value="P:transcription initiation at RNA polymerase II promoter"/>
    <property type="evidence" value="ECO:0007669"/>
    <property type="project" value="TreeGrafter"/>
</dbReference>
<dbReference type="InterPro" id="IPR006594">
    <property type="entry name" value="LisH"/>
</dbReference>
<keyword evidence="2" id="KW-0539">Nucleus</keyword>